<evidence type="ECO:0000313" key="2">
    <source>
        <dbReference type="Proteomes" id="UP000032142"/>
    </source>
</evidence>
<dbReference type="Proteomes" id="UP000032142">
    <property type="component" value="Unassembled WGS sequence"/>
</dbReference>
<protein>
    <submittedName>
        <fullName evidence="1">Uncharacterized protein</fullName>
    </submittedName>
</protein>
<gene>
    <name evidence="1" type="ORF">F383_31448</name>
</gene>
<sequence>MKPKYCNACIYNLVKSFELDLG</sequence>
<reference evidence="2" key="1">
    <citation type="submission" date="2014-09" db="EMBL/GenBank/DDBJ databases">
        <authorList>
            <person name="Mudge J."/>
            <person name="Ramaraj T."/>
            <person name="Lindquist I.E."/>
            <person name="Bharti A.K."/>
            <person name="Sundararajan A."/>
            <person name="Cameron C.T."/>
            <person name="Woodward J.E."/>
            <person name="May G.D."/>
            <person name="Brubaker C."/>
            <person name="Broadhvest J."/>
            <person name="Wilkins T.A."/>
        </authorList>
    </citation>
    <scope>NUCLEOTIDE SEQUENCE</scope>
    <source>
        <strain evidence="2">cv. AKA8401</strain>
    </source>
</reference>
<dbReference type="EMBL" id="KN428153">
    <property type="protein sequence ID" value="KHG24257.1"/>
    <property type="molecule type" value="Genomic_DNA"/>
</dbReference>
<dbReference type="AlphaFoldDB" id="A0A0B0PH58"/>
<accession>A0A0B0PH58</accession>
<proteinExistence type="predicted"/>
<evidence type="ECO:0000313" key="1">
    <source>
        <dbReference type="EMBL" id="KHG24257.1"/>
    </source>
</evidence>
<name>A0A0B0PH58_GOSAR</name>
<organism evidence="1 2">
    <name type="scientific">Gossypium arboreum</name>
    <name type="common">Tree cotton</name>
    <name type="synonym">Gossypium nanking</name>
    <dbReference type="NCBI Taxonomy" id="29729"/>
    <lineage>
        <taxon>Eukaryota</taxon>
        <taxon>Viridiplantae</taxon>
        <taxon>Streptophyta</taxon>
        <taxon>Embryophyta</taxon>
        <taxon>Tracheophyta</taxon>
        <taxon>Spermatophyta</taxon>
        <taxon>Magnoliopsida</taxon>
        <taxon>eudicotyledons</taxon>
        <taxon>Gunneridae</taxon>
        <taxon>Pentapetalae</taxon>
        <taxon>rosids</taxon>
        <taxon>malvids</taxon>
        <taxon>Malvales</taxon>
        <taxon>Malvaceae</taxon>
        <taxon>Malvoideae</taxon>
        <taxon>Gossypium</taxon>
    </lineage>
</organism>
<keyword evidence="2" id="KW-1185">Reference proteome</keyword>